<dbReference type="Proteomes" id="UP001595896">
    <property type="component" value="Unassembled WGS sequence"/>
</dbReference>
<reference evidence="2" key="1">
    <citation type="journal article" date="2019" name="Int. J. Syst. Evol. Microbiol.">
        <title>The Global Catalogue of Microorganisms (GCM) 10K type strain sequencing project: providing services to taxonomists for standard genome sequencing and annotation.</title>
        <authorList>
            <consortium name="The Broad Institute Genomics Platform"/>
            <consortium name="The Broad Institute Genome Sequencing Center for Infectious Disease"/>
            <person name="Wu L."/>
            <person name="Ma J."/>
        </authorList>
    </citation>
    <scope>NUCLEOTIDE SEQUENCE [LARGE SCALE GENOMIC DNA]</scope>
    <source>
        <strain evidence="2">JCM 12165</strain>
    </source>
</reference>
<comment type="caution">
    <text evidence="1">The sequence shown here is derived from an EMBL/GenBank/DDBJ whole genome shotgun (WGS) entry which is preliminary data.</text>
</comment>
<organism evidence="1 2">
    <name type="scientific">Bacillus daqingensis</name>
    <dbReference type="NCBI Taxonomy" id="872396"/>
    <lineage>
        <taxon>Bacteria</taxon>
        <taxon>Bacillati</taxon>
        <taxon>Bacillota</taxon>
        <taxon>Bacilli</taxon>
        <taxon>Bacillales</taxon>
        <taxon>Bacillaceae</taxon>
        <taxon>Bacillus</taxon>
    </lineage>
</organism>
<evidence type="ECO:0000313" key="2">
    <source>
        <dbReference type="Proteomes" id="UP001595896"/>
    </source>
</evidence>
<gene>
    <name evidence="1" type="ORF">ACFO4L_13770</name>
</gene>
<protein>
    <submittedName>
        <fullName evidence="1">Uncharacterized protein</fullName>
    </submittedName>
</protein>
<keyword evidence="2" id="KW-1185">Reference proteome</keyword>
<accession>A0ABV9NWA4</accession>
<sequence>MKKMEPDVVHIGACLLKSRAFSVPVTVKLTDGERICGVVETVDRSSAVFYMNGRRLKLWEMTGVEEG</sequence>
<proteinExistence type="predicted"/>
<dbReference type="EMBL" id="JBHSGK010000013">
    <property type="protein sequence ID" value="MFC4737667.1"/>
    <property type="molecule type" value="Genomic_DNA"/>
</dbReference>
<name>A0ABV9NWA4_9BACI</name>
<dbReference type="RefSeq" id="WP_377910255.1">
    <property type="nucleotide sequence ID" value="NZ_JBHSGK010000013.1"/>
</dbReference>
<evidence type="ECO:0000313" key="1">
    <source>
        <dbReference type="EMBL" id="MFC4737667.1"/>
    </source>
</evidence>